<feature type="domain" description="DUF7881" evidence="2">
    <location>
        <begin position="8"/>
        <end position="82"/>
    </location>
</feature>
<comment type="caution">
    <text evidence="3">The sequence shown here is derived from an EMBL/GenBank/DDBJ whole genome shotgun (WGS) entry which is preliminary data.</text>
</comment>
<evidence type="ECO:0000313" key="4">
    <source>
        <dbReference type="Proteomes" id="UP000226031"/>
    </source>
</evidence>
<organism evidence="3 4">
    <name type="scientific">[Emmonsia] crescens</name>
    <dbReference type="NCBI Taxonomy" id="73230"/>
    <lineage>
        <taxon>Eukaryota</taxon>
        <taxon>Fungi</taxon>
        <taxon>Dikarya</taxon>
        <taxon>Ascomycota</taxon>
        <taxon>Pezizomycotina</taxon>
        <taxon>Eurotiomycetes</taxon>
        <taxon>Eurotiomycetidae</taxon>
        <taxon>Onygenales</taxon>
        <taxon>Ajellomycetaceae</taxon>
        <taxon>Emergomyces</taxon>
    </lineage>
</organism>
<sequence length="288" mass="32848">MANDRRRWRNIHIYNATDETLLAGHCQCGSMTEENLLFTLGHIILVADQPWTLRHRASGRAILPSSNRAEIGDYDVHCNGTIHLTSEAWIARRVSHSESGREDSFRNGIRTRDGRCVITGQVNLLAPYRWTGFEAAHIFPLEKETLWRQSGYGRWITNIEEGSGINSTQNGLLMLGHLHTCFDQYLFSVNPDDGYKIITFVPDTMGIDGRILDPVCRDPNSPDCVSDKLLRWHFRQSVLANMRGAGEPIFETDFPPGTDMMGTMRNEPYSAERLEMEFESRLRSMIED</sequence>
<dbReference type="InterPro" id="IPR003615">
    <property type="entry name" value="HNH_nuc"/>
</dbReference>
<feature type="domain" description="HNH nuclease" evidence="1">
    <location>
        <begin position="116"/>
        <end position="190"/>
    </location>
</feature>
<evidence type="ECO:0000259" key="2">
    <source>
        <dbReference type="Pfam" id="PF25324"/>
    </source>
</evidence>
<keyword evidence="4" id="KW-1185">Reference proteome</keyword>
<evidence type="ECO:0000259" key="1">
    <source>
        <dbReference type="Pfam" id="PF13391"/>
    </source>
</evidence>
<dbReference type="AlphaFoldDB" id="A0A2B7ZA79"/>
<dbReference type="EMBL" id="PDND01000216">
    <property type="protein sequence ID" value="PGH29737.1"/>
    <property type="molecule type" value="Genomic_DNA"/>
</dbReference>
<accession>A0A2B7ZA79</accession>
<dbReference type="Pfam" id="PF25324">
    <property type="entry name" value="DUF7881"/>
    <property type="match status" value="1"/>
</dbReference>
<proteinExistence type="predicted"/>
<reference evidence="3 4" key="1">
    <citation type="submission" date="2017-10" db="EMBL/GenBank/DDBJ databases">
        <title>Comparative genomics in systemic dimorphic fungi from Ajellomycetaceae.</title>
        <authorList>
            <person name="Munoz J.F."/>
            <person name="Mcewen J.G."/>
            <person name="Clay O.K."/>
            <person name="Cuomo C.A."/>
        </authorList>
    </citation>
    <scope>NUCLEOTIDE SEQUENCE [LARGE SCALE GENOMIC DNA]</scope>
    <source>
        <strain evidence="3 4">UAMH4076</strain>
    </source>
</reference>
<protein>
    <submittedName>
        <fullName evidence="3">Uncharacterized protein</fullName>
    </submittedName>
</protein>
<dbReference type="Proteomes" id="UP000226031">
    <property type="component" value="Unassembled WGS sequence"/>
</dbReference>
<dbReference type="STRING" id="73230.A0A2B7ZA79"/>
<dbReference type="InterPro" id="IPR057203">
    <property type="entry name" value="DUF7881"/>
</dbReference>
<dbReference type="VEuPathDB" id="FungiDB:EMCG_04301"/>
<dbReference type="Pfam" id="PF13391">
    <property type="entry name" value="HNH_2"/>
    <property type="match status" value="1"/>
</dbReference>
<gene>
    <name evidence="3" type="ORF">GX50_07520</name>
</gene>
<name>A0A2B7ZA79_9EURO</name>
<evidence type="ECO:0000313" key="3">
    <source>
        <dbReference type="EMBL" id="PGH29737.1"/>
    </source>
</evidence>